<evidence type="ECO:0000313" key="1">
    <source>
        <dbReference type="EMBL" id="PKY60937.1"/>
    </source>
</evidence>
<dbReference type="Proteomes" id="UP000234323">
    <property type="component" value="Unassembled WGS sequence"/>
</dbReference>
<dbReference type="OrthoDB" id="2325910at2759"/>
<evidence type="ECO:0000313" key="2">
    <source>
        <dbReference type="Proteomes" id="UP000234323"/>
    </source>
</evidence>
<accession>A0A2I1HPZ9</accession>
<gene>
    <name evidence="1" type="ORF">RhiirA4_485268</name>
</gene>
<name>A0A2I1HPZ9_9GLOM</name>
<dbReference type="EMBL" id="LLXI01004767">
    <property type="protein sequence ID" value="PKY60937.1"/>
    <property type="molecule type" value="Genomic_DNA"/>
</dbReference>
<organism evidence="1 2">
    <name type="scientific">Rhizophagus irregularis</name>
    <dbReference type="NCBI Taxonomy" id="588596"/>
    <lineage>
        <taxon>Eukaryota</taxon>
        <taxon>Fungi</taxon>
        <taxon>Fungi incertae sedis</taxon>
        <taxon>Mucoromycota</taxon>
        <taxon>Glomeromycotina</taxon>
        <taxon>Glomeromycetes</taxon>
        <taxon>Glomerales</taxon>
        <taxon>Glomeraceae</taxon>
        <taxon>Rhizophagus</taxon>
    </lineage>
</organism>
<reference evidence="1 2" key="1">
    <citation type="submission" date="2015-10" db="EMBL/GenBank/DDBJ databases">
        <title>Genome analyses suggest a sexual origin of heterokaryosis in a supposedly ancient asexual fungus.</title>
        <authorList>
            <person name="Ropars J."/>
            <person name="Sedzielewska K."/>
            <person name="Noel J."/>
            <person name="Charron P."/>
            <person name="Farinelli L."/>
            <person name="Marton T."/>
            <person name="Kruger M."/>
            <person name="Pelin A."/>
            <person name="Brachmann A."/>
            <person name="Corradi N."/>
        </authorList>
    </citation>
    <scope>NUCLEOTIDE SEQUENCE [LARGE SCALE GENOMIC DNA]</scope>
    <source>
        <strain evidence="1 2">A4</strain>
    </source>
</reference>
<proteinExistence type="predicted"/>
<keyword evidence="2" id="KW-1185">Reference proteome</keyword>
<comment type="caution">
    <text evidence="1">The sequence shown here is derived from an EMBL/GenBank/DDBJ whole genome shotgun (WGS) entry which is preliminary data.</text>
</comment>
<sequence length="97" mass="10986">MQNNTILDELTSHADQNQQLRESLEILKLNDSVGSLSMYSDEDHRMFRLLSANIEEGAAFGTEPFLGSFLGLSKKDISLQQDILLLLAEFYYNTQSI</sequence>
<dbReference type="AlphaFoldDB" id="A0A2I1HPZ9"/>
<protein>
    <submittedName>
        <fullName evidence="1">Uncharacterized protein</fullName>
    </submittedName>
</protein>